<dbReference type="EMBL" id="LGLK01000057">
    <property type="protein sequence ID" value="KPC17818.1"/>
    <property type="molecule type" value="Genomic_DNA"/>
</dbReference>
<sequence>MNAIEQYSALMAGQPNFFLIPGVESATQELNQLWNEMRPAESDKPALGINFDEPLTRQQLLTVIRAFEVSVFLGDGRYCSLLDHVEPLLQRHPNAYLLRQAFVQAEQNFAEMRIEKRVDPKFRELAVISRELMASLRICGQDIKEWVGPGMTIIKKTQLDEDAELNP</sequence>
<organism evidence="2 3">
    <name type="scientific">Pseudomonas amygdali pv. lachrymans</name>
    <name type="common">Pseudomonas syringae pv. lachrymans</name>
    <dbReference type="NCBI Taxonomy" id="53707"/>
    <lineage>
        <taxon>Bacteria</taxon>
        <taxon>Pseudomonadati</taxon>
        <taxon>Pseudomonadota</taxon>
        <taxon>Gammaproteobacteria</taxon>
        <taxon>Pseudomonadales</taxon>
        <taxon>Pseudomonadaceae</taxon>
        <taxon>Pseudomonas</taxon>
        <taxon>Pseudomonas amygdali</taxon>
    </lineage>
</organism>
<keyword evidence="3" id="KW-1185">Reference proteome</keyword>
<proteinExistence type="predicted"/>
<evidence type="ECO:0000313" key="3">
    <source>
        <dbReference type="Proteomes" id="UP000037943"/>
    </source>
</evidence>
<comment type="caution">
    <text evidence="2">The sequence shown here is derived from an EMBL/GenBank/DDBJ whole genome shotgun (WGS) entry which is preliminary data.</text>
</comment>
<dbReference type="EMBL" id="LGLK01000057">
    <property type="protein sequence ID" value="KPC16859.1"/>
    <property type="molecule type" value="Genomic_DNA"/>
</dbReference>
<dbReference type="Proteomes" id="UP000037943">
    <property type="component" value="Unassembled WGS sequence"/>
</dbReference>
<protein>
    <submittedName>
        <fullName evidence="2">Uncharacterized protein</fullName>
    </submittedName>
</protein>
<evidence type="ECO:0000313" key="1">
    <source>
        <dbReference type="EMBL" id="KPC16859.1"/>
    </source>
</evidence>
<reference evidence="2 3" key="1">
    <citation type="submission" date="2015-07" db="EMBL/GenBank/DDBJ databases">
        <authorList>
            <person name="O'Brien H.E."/>
            <person name="Thakur S."/>
            <person name="Gong Y."/>
            <person name="Wang P.W."/>
            <person name="Guttman D.S."/>
        </authorList>
    </citation>
    <scope>NUCLEOTIDE SEQUENCE</scope>
    <source>
        <strain evidence="2 3">107</strain>
    </source>
</reference>
<accession>A0ABR5KSN8</accession>
<name>A0ABR5KSN8_PSEAV</name>
<evidence type="ECO:0000313" key="2">
    <source>
        <dbReference type="EMBL" id="KPC17818.1"/>
    </source>
</evidence>
<gene>
    <name evidence="1" type="ORF">AC499_0061</name>
    <name evidence="2" type="ORF">AC499_1020</name>
</gene>
<reference evidence="2 3" key="2">
    <citation type="submission" date="2015-10" db="EMBL/GenBank/DDBJ databases">
        <title>Comparative genomics and high-throughput reverse genetic screens identify a new phytobacterial MAMP and an Arabidopsis receptor required for immune elicitation.</title>
        <authorList>
            <person name="Mott G.A."/>
            <person name="Thakur S."/>
            <person name="Wang P.W."/>
            <person name="Desveaux D."/>
            <person name="Guttman D.S."/>
        </authorList>
    </citation>
    <scope>NUCLEOTIDE SEQUENCE [LARGE SCALE GENOMIC DNA]</scope>
    <source>
        <strain evidence="2 3">107</strain>
    </source>
</reference>